<evidence type="ECO:0000259" key="1">
    <source>
        <dbReference type="PROSITE" id="PS51746"/>
    </source>
</evidence>
<dbReference type="PROSITE" id="PS51746">
    <property type="entry name" value="PPM_2"/>
    <property type="match status" value="1"/>
</dbReference>
<proteinExistence type="predicted"/>
<dbReference type="InterPro" id="IPR001932">
    <property type="entry name" value="PPM-type_phosphatase-like_dom"/>
</dbReference>
<dbReference type="Gene3D" id="3.60.40.10">
    <property type="entry name" value="PPM-type phosphatase domain"/>
    <property type="match status" value="1"/>
</dbReference>
<feature type="domain" description="PPM-type phosphatase" evidence="1">
    <location>
        <begin position="4"/>
        <end position="241"/>
    </location>
</feature>
<evidence type="ECO:0000313" key="3">
    <source>
        <dbReference type="Proteomes" id="UP000531840"/>
    </source>
</evidence>
<dbReference type="Proteomes" id="UP000531840">
    <property type="component" value="Unassembled WGS sequence"/>
</dbReference>
<dbReference type="InterPro" id="IPR036457">
    <property type="entry name" value="PPM-type-like_dom_sf"/>
</dbReference>
<dbReference type="RefSeq" id="WP_179941449.1">
    <property type="nucleotide sequence ID" value="NZ_JACBYF010000010.1"/>
</dbReference>
<evidence type="ECO:0000313" key="2">
    <source>
        <dbReference type="EMBL" id="NYS47661.1"/>
    </source>
</evidence>
<dbReference type="Pfam" id="PF13672">
    <property type="entry name" value="PP2C_2"/>
    <property type="match status" value="1"/>
</dbReference>
<keyword evidence="3" id="KW-1185">Reference proteome</keyword>
<reference evidence="2 3" key="1">
    <citation type="submission" date="2020-07" db="EMBL/GenBank/DDBJ databases">
        <title>MOT database genomes.</title>
        <authorList>
            <person name="Joseph S."/>
            <person name="Aduse-Opoku J."/>
            <person name="Hashim A."/>
            <person name="Wade W."/>
            <person name="Curtis M."/>
        </authorList>
    </citation>
    <scope>NUCLEOTIDE SEQUENCE [LARGE SCALE GENOMIC DNA]</scope>
    <source>
        <strain evidence="2 3">CIP 106318</strain>
    </source>
</reference>
<dbReference type="SMART" id="SM00332">
    <property type="entry name" value="PP2Cc"/>
    <property type="match status" value="1"/>
</dbReference>
<sequence length="249" mass="27953">MPIVYSFNNSKGIKKEKNQDAVNVIKNKNGALLGIICDGVSSHSKSEYSSNYIVNYFSKKWKKTKFDNVDNVQEWLFNNVNTVNLDIIKKSVEENEKMATTIVVTVIFDNNIVVANVGDSFTYSIDNNDNVKLITKDDSYPGVLLEAGAITEEEAMNHPEKNKLTQAIGVKEVIDIHIGKYDLNDYKYILSCSDGLTTMLSIDDIYNIISNNDLSSSIKVLIDEANNRGGLDNISIILFKIMRGVEYDR</sequence>
<comment type="caution">
    <text evidence="2">The sequence shown here is derived from an EMBL/GenBank/DDBJ whole genome shotgun (WGS) entry which is preliminary data.</text>
</comment>
<protein>
    <submittedName>
        <fullName evidence="2">Serine/threonine-protein phosphatase</fullName>
    </submittedName>
</protein>
<accession>A0ABX2SZ59</accession>
<organism evidence="2 3">
    <name type="scientific">Gemelliphila palaticanis</name>
    <dbReference type="NCBI Taxonomy" id="81950"/>
    <lineage>
        <taxon>Bacteria</taxon>
        <taxon>Bacillati</taxon>
        <taxon>Bacillota</taxon>
        <taxon>Bacilli</taxon>
        <taxon>Bacillales</taxon>
        <taxon>Gemellaceae</taxon>
        <taxon>Gemelliphila</taxon>
    </lineage>
</organism>
<dbReference type="EMBL" id="JACBYF010000010">
    <property type="protein sequence ID" value="NYS47661.1"/>
    <property type="molecule type" value="Genomic_DNA"/>
</dbReference>
<gene>
    <name evidence="2" type="ORF">HZY85_05580</name>
</gene>
<name>A0ABX2SZ59_9BACL</name>
<dbReference type="CDD" id="cd00143">
    <property type="entry name" value="PP2Cc"/>
    <property type="match status" value="1"/>
</dbReference>
<dbReference type="SUPFAM" id="SSF81606">
    <property type="entry name" value="PP2C-like"/>
    <property type="match status" value="1"/>
</dbReference>
<dbReference type="SMART" id="SM00331">
    <property type="entry name" value="PP2C_SIG"/>
    <property type="match status" value="1"/>
</dbReference>